<sequence length="502" mass="57245">MILYFLLPSLSAIFFFLILNQKRLVKKSFLPPGPPRLPFIGNLLQFDTASPHLYLWKLAKKYGPLMSMKLGSRAVLVVSSAKMAKEVLKTHDLTFSSRPKFLSHQKLSYNGLDVAFAPYGESWREIRKICVLHLLSNKHVQSFTPVREDEVFSMIRRISDLVRSNHDRLTNLSEIVLSFTSSLICRIAFGKKFDDREGSVVKKFDELMYEAQAMQGGLFVSDYLPSFSWVDKLSGMATRLEKTFQNMDSFYQELIDEHLKPNRSKSMNKDILDLLIQLKEEQSCSLELTLDHIKAVLMNIFVAGTDTSAATIVWAMTGLIKTPNAMKKVQEEIRDQVGNKGRVDEDDLGKLPYLKAVIKETLRLYPPTPLLLPRETMKSCVIEGYEIQPKIIVYVNAWAIARDAEYWENPMEFWPERFLNSSVDIKGQDIEFIPFGSGRRNCPGMSLGLATVELALANLLYSFDWELARGMKAEDIDTDVLPGITMHKKNALCLVPRNYLCT</sequence>
<comment type="similarity">
    <text evidence="3 13">Belongs to the cytochrome P450 family.</text>
</comment>
<keyword evidence="5" id="KW-0812">Transmembrane</keyword>
<dbReference type="AlphaFoldDB" id="A0A8S0PGQ7"/>
<dbReference type="PANTHER" id="PTHR47955:SF22">
    <property type="entry name" value="CYTOCHROME P450 83B1-LIKE"/>
    <property type="match status" value="1"/>
</dbReference>
<evidence type="ECO:0000256" key="13">
    <source>
        <dbReference type="RuleBase" id="RU000461"/>
    </source>
</evidence>
<dbReference type="InterPro" id="IPR002401">
    <property type="entry name" value="Cyt_P450_E_grp-I"/>
</dbReference>
<evidence type="ECO:0000313" key="15">
    <source>
        <dbReference type="Proteomes" id="UP000594638"/>
    </source>
</evidence>
<dbReference type="InterPro" id="IPR036396">
    <property type="entry name" value="Cyt_P450_sf"/>
</dbReference>
<dbReference type="GO" id="GO:0004497">
    <property type="term" value="F:monooxygenase activity"/>
    <property type="evidence" value="ECO:0007669"/>
    <property type="project" value="UniProtKB-KW"/>
</dbReference>
<dbReference type="PRINTS" id="PR00385">
    <property type="entry name" value="P450"/>
</dbReference>
<evidence type="ECO:0000256" key="4">
    <source>
        <dbReference type="ARBA" id="ARBA00022617"/>
    </source>
</evidence>
<accession>A0A8S0PGQ7</accession>
<dbReference type="PANTHER" id="PTHR47955">
    <property type="entry name" value="CYTOCHROME P450 FAMILY 71 PROTEIN"/>
    <property type="match status" value="1"/>
</dbReference>
<evidence type="ECO:0000256" key="11">
    <source>
        <dbReference type="ARBA" id="ARBA00023136"/>
    </source>
</evidence>
<keyword evidence="9 12" id="KW-0408">Iron</keyword>
<evidence type="ECO:0000256" key="6">
    <source>
        <dbReference type="ARBA" id="ARBA00022723"/>
    </source>
</evidence>
<evidence type="ECO:0000256" key="10">
    <source>
        <dbReference type="ARBA" id="ARBA00023033"/>
    </source>
</evidence>
<evidence type="ECO:0000256" key="1">
    <source>
        <dbReference type="ARBA" id="ARBA00001971"/>
    </source>
</evidence>
<dbReference type="FunFam" id="1.10.630.10:FF:000011">
    <property type="entry name" value="Cytochrome P450 83B1"/>
    <property type="match status" value="1"/>
</dbReference>
<evidence type="ECO:0000256" key="2">
    <source>
        <dbReference type="ARBA" id="ARBA00004167"/>
    </source>
</evidence>
<name>A0A8S0PGQ7_OLEEU</name>
<reference evidence="14 15" key="1">
    <citation type="submission" date="2019-12" db="EMBL/GenBank/DDBJ databases">
        <authorList>
            <person name="Alioto T."/>
            <person name="Alioto T."/>
            <person name="Gomez Garrido J."/>
        </authorList>
    </citation>
    <scope>NUCLEOTIDE SEQUENCE [LARGE SCALE GENOMIC DNA]</scope>
</reference>
<keyword evidence="11" id="KW-0472">Membrane</keyword>
<keyword evidence="8 13" id="KW-0560">Oxidoreductase</keyword>
<keyword evidence="6 12" id="KW-0479">Metal-binding</keyword>
<proteinExistence type="inferred from homology"/>
<comment type="caution">
    <text evidence="14">The sequence shown here is derived from an EMBL/GenBank/DDBJ whole genome shotgun (WGS) entry which is preliminary data.</text>
</comment>
<dbReference type="GO" id="GO:0020037">
    <property type="term" value="F:heme binding"/>
    <property type="evidence" value="ECO:0007669"/>
    <property type="project" value="InterPro"/>
</dbReference>
<dbReference type="PRINTS" id="PR00463">
    <property type="entry name" value="EP450I"/>
</dbReference>
<comment type="cofactor">
    <cofactor evidence="1 12">
        <name>heme</name>
        <dbReference type="ChEBI" id="CHEBI:30413"/>
    </cofactor>
</comment>
<keyword evidence="10 13" id="KW-0503">Monooxygenase</keyword>
<dbReference type="InterPro" id="IPR001128">
    <property type="entry name" value="Cyt_P450"/>
</dbReference>
<dbReference type="GO" id="GO:0016705">
    <property type="term" value="F:oxidoreductase activity, acting on paired donors, with incorporation or reduction of molecular oxygen"/>
    <property type="evidence" value="ECO:0007669"/>
    <property type="project" value="InterPro"/>
</dbReference>
<dbReference type="PROSITE" id="PS00086">
    <property type="entry name" value="CYTOCHROME_P450"/>
    <property type="match status" value="1"/>
</dbReference>
<evidence type="ECO:0000256" key="8">
    <source>
        <dbReference type="ARBA" id="ARBA00023002"/>
    </source>
</evidence>
<comment type="subcellular location">
    <subcellularLocation>
        <location evidence="2">Membrane</location>
        <topology evidence="2">Single-pass membrane protein</topology>
    </subcellularLocation>
</comment>
<organism evidence="14 15">
    <name type="scientific">Olea europaea subsp. europaea</name>
    <dbReference type="NCBI Taxonomy" id="158383"/>
    <lineage>
        <taxon>Eukaryota</taxon>
        <taxon>Viridiplantae</taxon>
        <taxon>Streptophyta</taxon>
        <taxon>Embryophyta</taxon>
        <taxon>Tracheophyta</taxon>
        <taxon>Spermatophyta</taxon>
        <taxon>Magnoliopsida</taxon>
        <taxon>eudicotyledons</taxon>
        <taxon>Gunneridae</taxon>
        <taxon>Pentapetalae</taxon>
        <taxon>asterids</taxon>
        <taxon>lamiids</taxon>
        <taxon>Lamiales</taxon>
        <taxon>Oleaceae</taxon>
        <taxon>Oleeae</taxon>
        <taxon>Olea</taxon>
    </lineage>
</organism>
<gene>
    <name evidence="14" type="ORF">OLEA9_A008287</name>
</gene>
<dbReference type="Proteomes" id="UP000594638">
    <property type="component" value="Unassembled WGS sequence"/>
</dbReference>
<dbReference type="GO" id="GO:0005506">
    <property type="term" value="F:iron ion binding"/>
    <property type="evidence" value="ECO:0007669"/>
    <property type="project" value="InterPro"/>
</dbReference>
<dbReference type="CDD" id="cd11072">
    <property type="entry name" value="CYP71-like"/>
    <property type="match status" value="1"/>
</dbReference>
<dbReference type="Gene3D" id="1.10.630.10">
    <property type="entry name" value="Cytochrome P450"/>
    <property type="match status" value="1"/>
</dbReference>
<dbReference type="GO" id="GO:0016020">
    <property type="term" value="C:membrane"/>
    <property type="evidence" value="ECO:0007669"/>
    <property type="project" value="UniProtKB-SubCell"/>
</dbReference>
<keyword evidence="15" id="KW-1185">Reference proteome</keyword>
<dbReference type="Pfam" id="PF00067">
    <property type="entry name" value="p450"/>
    <property type="match status" value="1"/>
</dbReference>
<dbReference type="InterPro" id="IPR017972">
    <property type="entry name" value="Cyt_P450_CS"/>
</dbReference>
<evidence type="ECO:0000256" key="9">
    <source>
        <dbReference type="ARBA" id="ARBA00023004"/>
    </source>
</evidence>
<evidence type="ECO:0000256" key="7">
    <source>
        <dbReference type="ARBA" id="ARBA00022989"/>
    </source>
</evidence>
<evidence type="ECO:0000256" key="5">
    <source>
        <dbReference type="ARBA" id="ARBA00022692"/>
    </source>
</evidence>
<feature type="binding site" description="axial binding residue" evidence="12">
    <location>
        <position position="442"/>
    </location>
    <ligand>
        <name>heme</name>
        <dbReference type="ChEBI" id="CHEBI:30413"/>
    </ligand>
    <ligandPart>
        <name>Fe</name>
        <dbReference type="ChEBI" id="CHEBI:18248"/>
    </ligandPart>
</feature>
<dbReference type="SUPFAM" id="SSF48264">
    <property type="entry name" value="Cytochrome P450"/>
    <property type="match status" value="1"/>
</dbReference>
<protein>
    <submittedName>
        <fullName evidence="14">Cytochrome P450 83B1-like</fullName>
    </submittedName>
</protein>
<keyword evidence="7" id="KW-1133">Transmembrane helix</keyword>
<evidence type="ECO:0000256" key="12">
    <source>
        <dbReference type="PIRSR" id="PIRSR602401-1"/>
    </source>
</evidence>
<keyword evidence="4 12" id="KW-0349">Heme</keyword>
<dbReference type="Gramene" id="OE9A008287T1">
    <property type="protein sequence ID" value="OE9A008287C1"/>
    <property type="gene ID" value="OE9A008287"/>
</dbReference>
<dbReference type="OrthoDB" id="874162at2759"/>
<evidence type="ECO:0000313" key="14">
    <source>
        <dbReference type="EMBL" id="CAA2950525.1"/>
    </source>
</evidence>
<dbReference type="EMBL" id="CACTIH010000076">
    <property type="protein sequence ID" value="CAA2950525.1"/>
    <property type="molecule type" value="Genomic_DNA"/>
</dbReference>
<evidence type="ECO:0000256" key="3">
    <source>
        <dbReference type="ARBA" id="ARBA00010617"/>
    </source>
</evidence>